<dbReference type="Proteomes" id="UP000051574">
    <property type="component" value="Unassembled WGS sequence"/>
</dbReference>
<feature type="region of interest" description="Disordered" evidence="1">
    <location>
        <begin position="1492"/>
        <end position="1520"/>
    </location>
</feature>
<dbReference type="PANTHER" id="PTHR15572:SF0">
    <property type="entry name" value="GLUTAMINE-RICH PROTEIN-RELATED"/>
    <property type="match status" value="1"/>
</dbReference>
<evidence type="ECO:0000259" key="2">
    <source>
        <dbReference type="Pfam" id="PF15249"/>
    </source>
</evidence>
<gene>
    <name evidence="3" type="ORF">AMK59_2128</name>
</gene>
<reference evidence="3 4" key="1">
    <citation type="submission" date="2015-09" db="EMBL/GenBank/DDBJ databases">
        <title>Draft genome of the scarab beetle Oryctes borbonicus.</title>
        <authorList>
            <person name="Meyer J.M."/>
            <person name="Markov G.V."/>
            <person name="Baskaran P."/>
            <person name="Herrmann M."/>
            <person name="Sommer R.J."/>
            <person name="Roedelsperger C."/>
        </authorList>
    </citation>
    <scope>NUCLEOTIDE SEQUENCE [LARGE SCALE GENOMIC DNA]</scope>
    <source>
        <strain evidence="3">OB123</strain>
        <tissue evidence="3">Whole animal</tissue>
    </source>
</reference>
<feature type="region of interest" description="Disordered" evidence="1">
    <location>
        <begin position="1593"/>
        <end position="1708"/>
    </location>
</feature>
<evidence type="ECO:0000256" key="1">
    <source>
        <dbReference type="SAM" id="MobiDB-lite"/>
    </source>
</evidence>
<feature type="compositionally biased region" description="Low complexity" evidence="1">
    <location>
        <begin position="952"/>
        <end position="964"/>
    </location>
</feature>
<feature type="compositionally biased region" description="Polar residues" evidence="1">
    <location>
        <begin position="309"/>
        <end position="324"/>
    </location>
</feature>
<feature type="compositionally biased region" description="Low complexity" evidence="1">
    <location>
        <begin position="1170"/>
        <end position="1179"/>
    </location>
</feature>
<dbReference type="GO" id="GO:0016514">
    <property type="term" value="C:SWI/SNF complex"/>
    <property type="evidence" value="ECO:0007669"/>
    <property type="project" value="TreeGrafter"/>
</dbReference>
<feature type="compositionally biased region" description="Low complexity" evidence="1">
    <location>
        <begin position="903"/>
        <end position="914"/>
    </location>
</feature>
<feature type="compositionally biased region" description="Low complexity" evidence="1">
    <location>
        <begin position="1002"/>
        <end position="1046"/>
    </location>
</feature>
<evidence type="ECO:0000313" key="4">
    <source>
        <dbReference type="Proteomes" id="UP000051574"/>
    </source>
</evidence>
<feature type="domain" description="GLTSCR protein conserved" evidence="2">
    <location>
        <begin position="1248"/>
        <end position="1348"/>
    </location>
</feature>
<organism evidence="3 4">
    <name type="scientific">Oryctes borbonicus</name>
    <dbReference type="NCBI Taxonomy" id="1629725"/>
    <lineage>
        <taxon>Eukaryota</taxon>
        <taxon>Metazoa</taxon>
        <taxon>Ecdysozoa</taxon>
        <taxon>Arthropoda</taxon>
        <taxon>Hexapoda</taxon>
        <taxon>Insecta</taxon>
        <taxon>Pterygota</taxon>
        <taxon>Neoptera</taxon>
        <taxon>Endopterygota</taxon>
        <taxon>Coleoptera</taxon>
        <taxon>Polyphaga</taxon>
        <taxon>Scarabaeiformia</taxon>
        <taxon>Scarabaeidae</taxon>
        <taxon>Dynastinae</taxon>
        <taxon>Oryctes</taxon>
    </lineage>
</organism>
<feature type="compositionally biased region" description="Polar residues" evidence="1">
    <location>
        <begin position="915"/>
        <end position="931"/>
    </location>
</feature>
<feature type="compositionally biased region" description="Polar residues" evidence="1">
    <location>
        <begin position="1622"/>
        <end position="1650"/>
    </location>
</feature>
<feature type="compositionally biased region" description="Low complexity" evidence="1">
    <location>
        <begin position="1427"/>
        <end position="1437"/>
    </location>
</feature>
<dbReference type="EMBL" id="LJIG01001942">
    <property type="protein sequence ID" value="KRT84998.1"/>
    <property type="molecule type" value="Genomic_DNA"/>
</dbReference>
<accession>A0A0T6BCE5</accession>
<feature type="compositionally biased region" description="Polar residues" evidence="1">
    <location>
        <begin position="965"/>
        <end position="978"/>
    </location>
</feature>
<proteinExistence type="predicted"/>
<feature type="region of interest" description="Disordered" evidence="1">
    <location>
        <begin position="1419"/>
        <end position="1452"/>
    </location>
</feature>
<feature type="region of interest" description="Disordered" evidence="1">
    <location>
        <begin position="1360"/>
        <end position="1403"/>
    </location>
</feature>
<dbReference type="InterPro" id="IPR015671">
    <property type="entry name" value="GSCR1_dom"/>
</dbReference>
<name>A0A0T6BCE5_9SCAR</name>
<feature type="compositionally biased region" description="Polar residues" evidence="1">
    <location>
        <begin position="1150"/>
        <end position="1169"/>
    </location>
</feature>
<feature type="compositionally biased region" description="Low complexity" evidence="1">
    <location>
        <begin position="1378"/>
        <end position="1400"/>
    </location>
</feature>
<feature type="compositionally biased region" description="Low complexity" evidence="1">
    <location>
        <begin position="62"/>
        <end position="90"/>
    </location>
</feature>
<keyword evidence="4" id="KW-1185">Reference proteome</keyword>
<feature type="region of interest" description="Disordered" evidence="1">
    <location>
        <begin position="1"/>
        <end position="24"/>
    </location>
</feature>
<feature type="compositionally biased region" description="Low complexity" evidence="1">
    <location>
        <begin position="1496"/>
        <end position="1520"/>
    </location>
</feature>
<evidence type="ECO:0000313" key="3">
    <source>
        <dbReference type="EMBL" id="KRT84998.1"/>
    </source>
</evidence>
<feature type="region of interest" description="Disordered" evidence="1">
    <location>
        <begin position="952"/>
        <end position="978"/>
    </location>
</feature>
<dbReference type="InterPro" id="IPR052438">
    <property type="entry name" value="Chromatin_remod/trans_coact"/>
</dbReference>
<feature type="region of interest" description="Disordered" evidence="1">
    <location>
        <begin position="999"/>
        <end position="1055"/>
    </location>
</feature>
<feature type="region of interest" description="Disordered" evidence="1">
    <location>
        <begin position="1150"/>
        <end position="1179"/>
    </location>
</feature>
<comment type="caution">
    <text evidence="3">The sequence shown here is derived from an EMBL/GenBank/DDBJ whole genome shotgun (WGS) entry which is preliminary data.</text>
</comment>
<feature type="compositionally biased region" description="Basic residues" evidence="1">
    <location>
        <begin position="1597"/>
        <end position="1613"/>
    </location>
</feature>
<feature type="region of interest" description="Disordered" evidence="1">
    <location>
        <begin position="903"/>
        <end position="933"/>
    </location>
</feature>
<dbReference type="GO" id="GO:0045893">
    <property type="term" value="P:positive regulation of DNA-templated transcription"/>
    <property type="evidence" value="ECO:0007669"/>
    <property type="project" value="TreeGrafter"/>
</dbReference>
<feature type="region of interest" description="Disordered" evidence="1">
    <location>
        <begin position="62"/>
        <end position="97"/>
    </location>
</feature>
<dbReference type="OrthoDB" id="2556847at2759"/>
<feature type="region of interest" description="Disordered" evidence="1">
    <location>
        <begin position="302"/>
        <end position="345"/>
    </location>
</feature>
<protein>
    <recommendedName>
        <fullName evidence="2">GLTSCR protein conserved domain-containing protein</fullName>
    </recommendedName>
</protein>
<sequence length="1743" mass="193337">MSSNPQKQAPKMCKSPKSSSNFQMKPDKIILNEYENLNTNCTTIGSNNLHLVKKPQIITNMSPAYSNPSPSYPQSPYNSPAGMKSPSPQSMKPPTPQPNTFPVMQIIHNNHLLARPIQTPQQQNIIKLKPHLNILPKPAASPQPSPKPSVSPQIVIPTNQQATIMPTAQPLLLPQMPVITTPGVQFILRPQTKIPTQMQTATATPQGLIIQPTSQPVLQIQPPRSQPLVRVLNGVQLATPTTTYVTHLASPSINHHHHSIPQNAVINAHQQMNAATIAKKKPKKKKQKLDLANIMKLSGIGDEDDIQFESDTSQSESEPNSVHSQPNTPQPQPQSVMQPQNVLQSQQNIVQTQANILQSTDTKKIGNIQISALPQPTINAAATPLVQVLNQSFQGGVIPTSQAQGIPFNPFIAPNFTINNGLMVQRSGGYKLTLGEDGRLLLQHDPNLNQDLQSQLLLQNLFGLNGLILQPSMDQQVHSQTVQTIQQQSVQTIQQQTVQSQTIQTVQQQTVQPQSVQHSLQTIQQTIQPQIQAVQPQTVQQTVQQTIQHQTVQSQPLSALQQHAQPMQIVQPQPIQNLNQSIQSQTVHSIQSQVQPSLHSIQSQIQGQIQSQIQGQIQSILQSQLHSQNMSQATPTLSLQSQPIQTVQSQPVHSQPLVVSSQPISIQSQPISIQSQPISIQSQPVSIHSQPSIIQQTQSSHPHIHHVHHPMPNNPPPQAQIQNQASQIQQSVQSQGIQTVHSQPMQTIQSQPVLKVQPFQKTQPPVQTVHPQPVQTIHHQPSQTNENQNPPPASYVVNLTPEQLEQLKSNGQVTVNGQTIYMQRTNMGKVSESNNTNVENKVKLSPKSKPVKKITKITNTAKVMTPEVKTVEKTVKDGKSTLVSALQTPSKHIMAQNRIQVQPQQSIQPISQKQTNQPSALIPPSIQTISTNPIPQPKIQIQQKVQVSPSVQNVQTTQTQPVQNHSIHQAQQTEINSAPGQEVDRLLGQIIEESNNVSTMNTSVQTQPPQQQQIQTQSQQQQTQPQIQPQVQSQQQQLQVQSQVQQPPQPPPQRVHTIQLTPQKQQHLKSIQLQIQTLTARFTPGDIEMQNALSMLFQEQQKILASGKLLPPDKVHYHNNQLTIVNPSSLSQMSSKCEQLQVAPSTVRSTTSETISSHQVVTSQSMKISPTTTTTDTPHTIPASTVAVHHPISTPQQTIGPRLTAPTSVQQQQQQTAVTVSQQTQPQQNRFIPSYTKAQLIEQQLSTDQNGAVKPDIHSPFKDKADACKRLVRYHCFDQPVLSIKDLNKADEIFELTAKHFIDKFSKMVDKYRFLRLRESMRQVQTSELMMLDRLFLAEEQQSLIRLRQDVQEAHVLEMTPSLPPTPHQVVSPEQHQQHSYPSQSNSSNSATSTPQSQQAPDDYDEWACIQKELGCLPQTTEDSKSPQQPQQLQQLQHHPHQPQYDVQTQKRAATCDSRLETLKKFRVDKHHVGGKKEPPNEIVVSKGYAKMSGVNSSPQNSLPSSQSQQHHSNSSNNPQYQMHHQYQHLHGLHMPQINSATHGLGNSQGHSGIPRQITQVHNSLQHQRNLHGSNVHLQNSQHHFSMQHIVQTNSGSHHHHQQQITHTVHHHVQNTQQSHQIRSNQDNQHNVHGSQSTSTYNVHGVSQTQNSNVNNNNNHNNNSNNCNSNSGASANSSSNTGNTCNSNNNSSNRSNSNSNKSKAAGSGTENNIIDEQVQSAIDSILNLQQSLDLEDTVNSMLS</sequence>
<dbReference type="PANTHER" id="PTHR15572">
    <property type="entry name" value="GLIOMA TUMOR SUPPRESSOR CANDIDATE REGION GENE 1"/>
    <property type="match status" value="1"/>
</dbReference>
<dbReference type="Pfam" id="PF15249">
    <property type="entry name" value="GLTSCR1"/>
    <property type="match status" value="1"/>
</dbReference>
<feature type="compositionally biased region" description="Low complexity" evidence="1">
    <location>
        <begin position="1651"/>
        <end position="1708"/>
    </location>
</feature>